<keyword evidence="2" id="KW-1185">Reference proteome</keyword>
<comment type="caution">
    <text evidence="1">The sequence shown here is derived from an EMBL/GenBank/DDBJ whole genome shotgun (WGS) entry which is preliminary data.</text>
</comment>
<protein>
    <submittedName>
        <fullName evidence="1">Type VI secretion system-associated protein TagF</fullName>
    </submittedName>
</protein>
<dbReference type="InterPro" id="IPR017748">
    <property type="entry name" value="TagF"/>
</dbReference>
<dbReference type="RefSeq" id="WP_404616177.1">
    <property type="nucleotide sequence ID" value="NZ_JADIKK010000008.1"/>
</dbReference>
<proteinExistence type="predicted"/>
<dbReference type="InterPro" id="IPR038225">
    <property type="entry name" value="TagF_sf"/>
</dbReference>
<dbReference type="EMBL" id="JADIKK010000008">
    <property type="protein sequence ID" value="MFK2879383.1"/>
    <property type="molecule type" value="Genomic_DNA"/>
</dbReference>
<dbReference type="Proteomes" id="UP001620339">
    <property type="component" value="Unassembled WGS sequence"/>
</dbReference>
<name>A0ABW8JAY7_9GAMM</name>
<evidence type="ECO:0000313" key="1">
    <source>
        <dbReference type="EMBL" id="MFK2879383.1"/>
    </source>
</evidence>
<dbReference type="NCBIfam" id="TIGR03373">
    <property type="entry name" value="VI_minor_4"/>
    <property type="match status" value="1"/>
</dbReference>
<evidence type="ECO:0000313" key="2">
    <source>
        <dbReference type="Proteomes" id="UP001620339"/>
    </source>
</evidence>
<gene>
    <name evidence="1" type="primary">tagF</name>
    <name evidence="1" type="ORF">ISP25_20110</name>
</gene>
<accession>A0ABW8JAY7</accession>
<dbReference type="Gene3D" id="3.40.1730.10">
    <property type="entry name" value="pa0076 domain"/>
    <property type="match status" value="1"/>
</dbReference>
<organism evidence="1 2">
    <name type="scientific">Rhodanobacter hydrolyticus</name>
    <dbReference type="NCBI Taxonomy" id="2250595"/>
    <lineage>
        <taxon>Bacteria</taxon>
        <taxon>Pseudomonadati</taxon>
        <taxon>Pseudomonadota</taxon>
        <taxon>Gammaproteobacteria</taxon>
        <taxon>Lysobacterales</taxon>
        <taxon>Rhodanobacteraceae</taxon>
        <taxon>Rhodanobacter</taxon>
    </lineage>
</organism>
<reference evidence="1 2" key="1">
    <citation type="submission" date="2020-10" db="EMBL/GenBank/DDBJ databases">
        <title>Phylogeny of dyella-like bacteria.</title>
        <authorList>
            <person name="Fu J."/>
        </authorList>
    </citation>
    <scope>NUCLEOTIDE SEQUENCE [LARGE SCALE GENOMIC DNA]</scope>
    <source>
        <strain evidence="1 2">KACC 19113</strain>
    </source>
</reference>
<sequence>MPNPTGAGFFGKLPGTGDFVQRRLPASFVDVWDRHFEQAVSASRARLGDDWAQAWRDAAAWRFVLTPGICGEQAWAGVVGTATDRVGRCFPMAIVAPLADAAAIATALRNDAWFAAVERAHHESQASGESVETFDARIAALPDPLVPSAVEHAAVPALDWHGASHWRLPLPLLVDSDWLRALSAQLPSGYGLWWTLGAQRMPASVLVTRGLPDPSSYAGMLDAAHADAPRQAASAAADSRASATHAVAPVRLPDDLSELFADLVPRLDDIAQSSSEPDGAEITQRAACVGGARVLQRYDCALTLVVADDGAPDPRRQAAAAVSELIGRFVPSDFVAGMQALRTRLLVLHTRLRQMAVEHATPVQEDGAVIAVRVTGRWADLLRIGTASAWHWRAGQLHPLFAGGERPAGDAELGGELDDLLFSRTSPVAPGLGASSQPICDEVVCEIDTGDRLLLLATRLLAELPAHVLSEALALPSPDAACARIAAAAGLDSHAARWPLAVIEVQP</sequence>
<dbReference type="Pfam" id="PF09867">
    <property type="entry name" value="TagF_N"/>
    <property type="match status" value="1"/>
</dbReference>